<dbReference type="AlphaFoldDB" id="Q4SNP5"/>
<gene>
    <name evidence="2" type="ORF">GSTENG00015186001</name>
</gene>
<dbReference type="EMBL" id="CAAE01014542">
    <property type="protein sequence ID" value="CAF97737.1"/>
    <property type="molecule type" value="Genomic_DNA"/>
</dbReference>
<feature type="region of interest" description="Disordered" evidence="1">
    <location>
        <begin position="1"/>
        <end position="29"/>
    </location>
</feature>
<dbReference type="KEGG" id="tng:GSTEN00015186G001"/>
<protein>
    <submittedName>
        <fullName evidence="2">Chromosome 15 SCAF14542, whole genome shotgun sequence</fullName>
    </submittedName>
</protein>
<name>Q4SNP5_TETNG</name>
<reference evidence="2" key="2">
    <citation type="submission" date="2004-02" db="EMBL/GenBank/DDBJ databases">
        <authorList>
            <consortium name="Genoscope"/>
            <consortium name="Whitehead Institute Centre for Genome Research"/>
        </authorList>
    </citation>
    <scope>NUCLEOTIDE SEQUENCE</scope>
</reference>
<organism evidence="2">
    <name type="scientific">Tetraodon nigroviridis</name>
    <name type="common">Spotted green pufferfish</name>
    <name type="synonym">Chelonodon nigroviridis</name>
    <dbReference type="NCBI Taxonomy" id="99883"/>
    <lineage>
        <taxon>Eukaryota</taxon>
        <taxon>Metazoa</taxon>
        <taxon>Chordata</taxon>
        <taxon>Craniata</taxon>
        <taxon>Vertebrata</taxon>
        <taxon>Euteleostomi</taxon>
        <taxon>Actinopterygii</taxon>
        <taxon>Neopterygii</taxon>
        <taxon>Teleostei</taxon>
        <taxon>Neoteleostei</taxon>
        <taxon>Acanthomorphata</taxon>
        <taxon>Eupercaria</taxon>
        <taxon>Tetraodontiformes</taxon>
        <taxon>Tetradontoidea</taxon>
        <taxon>Tetraodontidae</taxon>
        <taxon>Tetraodon</taxon>
    </lineage>
</organism>
<proteinExistence type="predicted"/>
<evidence type="ECO:0000313" key="2">
    <source>
        <dbReference type="EMBL" id="CAF97737.1"/>
    </source>
</evidence>
<accession>Q4SNP5</accession>
<evidence type="ECO:0000256" key="1">
    <source>
        <dbReference type="SAM" id="MobiDB-lite"/>
    </source>
</evidence>
<sequence length="29" mass="3142">MGETKIGDASFHMTSGDVMKMDGQPRRSA</sequence>
<feature type="compositionally biased region" description="Basic and acidic residues" evidence="1">
    <location>
        <begin position="19"/>
        <end position="29"/>
    </location>
</feature>
<reference evidence="2" key="1">
    <citation type="journal article" date="2004" name="Nature">
        <title>Genome duplication in the teleost fish Tetraodon nigroviridis reveals the early vertebrate proto-karyotype.</title>
        <authorList>
            <person name="Jaillon O."/>
            <person name="Aury J.-M."/>
            <person name="Brunet F."/>
            <person name="Petit J.-L."/>
            <person name="Stange-Thomann N."/>
            <person name="Mauceli E."/>
            <person name="Bouneau L."/>
            <person name="Fischer C."/>
            <person name="Ozouf-Costaz C."/>
            <person name="Bernot A."/>
            <person name="Nicaud S."/>
            <person name="Jaffe D."/>
            <person name="Fisher S."/>
            <person name="Lutfalla G."/>
            <person name="Dossat C."/>
            <person name="Segurens B."/>
            <person name="Dasilva C."/>
            <person name="Salanoubat M."/>
            <person name="Levy M."/>
            <person name="Boudet N."/>
            <person name="Castellano S."/>
            <person name="Anthouard V."/>
            <person name="Jubin C."/>
            <person name="Castelli V."/>
            <person name="Katinka M."/>
            <person name="Vacherie B."/>
            <person name="Biemont C."/>
            <person name="Skalli Z."/>
            <person name="Cattolico L."/>
            <person name="Poulain J."/>
            <person name="De Berardinis V."/>
            <person name="Cruaud C."/>
            <person name="Duprat S."/>
            <person name="Brottier P."/>
            <person name="Coutanceau J.-P."/>
            <person name="Gouzy J."/>
            <person name="Parra G."/>
            <person name="Lardier G."/>
            <person name="Chapple C."/>
            <person name="McKernan K.J."/>
            <person name="McEwan P."/>
            <person name="Bosak S."/>
            <person name="Kellis M."/>
            <person name="Volff J.-N."/>
            <person name="Guigo R."/>
            <person name="Zody M.C."/>
            <person name="Mesirov J."/>
            <person name="Lindblad-Toh K."/>
            <person name="Birren B."/>
            <person name="Nusbaum C."/>
            <person name="Kahn D."/>
            <person name="Robinson-Rechavi M."/>
            <person name="Laudet V."/>
            <person name="Schachter V."/>
            <person name="Quetier F."/>
            <person name="Saurin W."/>
            <person name="Scarpelli C."/>
            <person name="Wincker P."/>
            <person name="Lander E.S."/>
            <person name="Weissenbach J."/>
            <person name="Roest Crollius H."/>
        </authorList>
    </citation>
    <scope>NUCLEOTIDE SEQUENCE [LARGE SCALE GENOMIC DNA]</scope>
</reference>